<accession>A0A6A6ASU2</accession>
<proteinExistence type="predicted"/>
<feature type="non-terminal residue" evidence="2">
    <location>
        <position position="1"/>
    </location>
</feature>
<evidence type="ECO:0000256" key="1">
    <source>
        <dbReference type="SAM" id="MobiDB-lite"/>
    </source>
</evidence>
<dbReference type="EMBL" id="ML995716">
    <property type="protein sequence ID" value="KAF2135092.1"/>
    <property type="molecule type" value="Genomic_DNA"/>
</dbReference>
<dbReference type="AlphaFoldDB" id="A0A6A6ASU2"/>
<evidence type="ECO:0000313" key="3">
    <source>
        <dbReference type="Proteomes" id="UP000799438"/>
    </source>
</evidence>
<name>A0A6A6ASU2_9PEZI</name>
<sequence>RPRAKKQQQQQQQDEPITVNSSSSSSSSEDSEDDYNTIEEDRDTAFSSSTAPSVNREMPARKGRSTRKARYGD</sequence>
<dbReference type="RefSeq" id="XP_033390811.1">
    <property type="nucleotide sequence ID" value="XM_033542776.1"/>
</dbReference>
<dbReference type="Proteomes" id="UP000799438">
    <property type="component" value="Unassembled WGS sequence"/>
</dbReference>
<organism evidence="2 3">
    <name type="scientific">Aplosporella prunicola CBS 121167</name>
    <dbReference type="NCBI Taxonomy" id="1176127"/>
    <lineage>
        <taxon>Eukaryota</taxon>
        <taxon>Fungi</taxon>
        <taxon>Dikarya</taxon>
        <taxon>Ascomycota</taxon>
        <taxon>Pezizomycotina</taxon>
        <taxon>Dothideomycetes</taxon>
        <taxon>Dothideomycetes incertae sedis</taxon>
        <taxon>Botryosphaeriales</taxon>
        <taxon>Aplosporellaceae</taxon>
        <taxon>Aplosporella</taxon>
    </lineage>
</organism>
<evidence type="ECO:0000313" key="2">
    <source>
        <dbReference type="EMBL" id="KAF2135092.1"/>
    </source>
</evidence>
<gene>
    <name evidence="2" type="ORF">K452DRAFT_303818</name>
</gene>
<feature type="region of interest" description="Disordered" evidence="1">
    <location>
        <begin position="1"/>
        <end position="73"/>
    </location>
</feature>
<protein>
    <submittedName>
        <fullName evidence="2">Uncharacterized protein</fullName>
    </submittedName>
</protein>
<feature type="compositionally biased region" description="Acidic residues" evidence="1">
    <location>
        <begin position="29"/>
        <end position="42"/>
    </location>
</feature>
<dbReference type="GeneID" id="54300273"/>
<reference evidence="2" key="1">
    <citation type="journal article" date="2020" name="Stud. Mycol.">
        <title>101 Dothideomycetes genomes: a test case for predicting lifestyles and emergence of pathogens.</title>
        <authorList>
            <person name="Haridas S."/>
            <person name="Albert R."/>
            <person name="Binder M."/>
            <person name="Bloem J."/>
            <person name="Labutti K."/>
            <person name="Salamov A."/>
            <person name="Andreopoulos B."/>
            <person name="Baker S."/>
            <person name="Barry K."/>
            <person name="Bills G."/>
            <person name="Bluhm B."/>
            <person name="Cannon C."/>
            <person name="Castanera R."/>
            <person name="Culley D."/>
            <person name="Daum C."/>
            <person name="Ezra D."/>
            <person name="Gonzalez J."/>
            <person name="Henrissat B."/>
            <person name="Kuo A."/>
            <person name="Liang C."/>
            <person name="Lipzen A."/>
            <person name="Lutzoni F."/>
            <person name="Magnuson J."/>
            <person name="Mondo S."/>
            <person name="Nolan M."/>
            <person name="Ohm R."/>
            <person name="Pangilinan J."/>
            <person name="Park H.-J."/>
            <person name="Ramirez L."/>
            <person name="Alfaro M."/>
            <person name="Sun H."/>
            <person name="Tritt A."/>
            <person name="Yoshinaga Y."/>
            <person name="Zwiers L.-H."/>
            <person name="Turgeon B."/>
            <person name="Goodwin S."/>
            <person name="Spatafora J."/>
            <person name="Crous P."/>
            <person name="Grigoriev I."/>
        </authorList>
    </citation>
    <scope>NUCLEOTIDE SEQUENCE</scope>
    <source>
        <strain evidence="2">CBS 121167</strain>
    </source>
</reference>
<keyword evidence="3" id="KW-1185">Reference proteome</keyword>
<feature type="compositionally biased region" description="Basic residues" evidence="1">
    <location>
        <begin position="61"/>
        <end position="73"/>
    </location>
</feature>